<dbReference type="Proteomes" id="UP000663452">
    <property type="component" value="Chromosome"/>
</dbReference>
<gene>
    <name evidence="2" type="ORF">JRJ22_02800</name>
</gene>
<accession>A0ABX7LBS9</accession>
<keyword evidence="3" id="KW-1185">Reference proteome</keyword>
<dbReference type="Pfam" id="PF09983">
    <property type="entry name" value="JetD_C"/>
    <property type="match status" value="1"/>
</dbReference>
<evidence type="ECO:0000313" key="2">
    <source>
        <dbReference type="EMBL" id="QSF45605.1"/>
    </source>
</evidence>
<evidence type="ECO:0000313" key="3">
    <source>
        <dbReference type="Proteomes" id="UP000663452"/>
    </source>
</evidence>
<dbReference type="EMBL" id="CP070969">
    <property type="protein sequence ID" value="QSF45605.1"/>
    <property type="molecule type" value="Genomic_DNA"/>
</dbReference>
<reference evidence="2 3" key="1">
    <citation type="submission" date="2021-02" db="EMBL/GenBank/DDBJ databases">
        <title>Paenibacillus tianjinensis sp. nov.</title>
        <authorList>
            <person name="Liu H."/>
        </authorList>
    </citation>
    <scope>NUCLEOTIDE SEQUENCE [LARGE SCALE GENOMIC DNA]</scope>
    <source>
        <strain evidence="2 3">TB2019</strain>
    </source>
</reference>
<dbReference type="InterPro" id="IPR024534">
    <property type="entry name" value="JetD_C"/>
</dbReference>
<name>A0ABX7LBS9_9BACL</name>
<evidence type="ECO:0000259" key="1">
    <source>
        <dbReference type="Pfam" id="PF09983"/>
    </source>
</evidence>
<proteinExistence type="predicted"/>
<dbReference type="RefSeq" id="WP_206103137.1">
    <property type="nucleotide sequence ID" value="NZ_CP070969.1"/>
</dbReference>
<sequence length="350" mass="40470">MDIKKQVEDSLIKHKKQTITLWELESICSGSYCSYAELSQAILELEESGVLQMVKAQGRNGKEPSLVYQYRINKSMLNRSLQKELQLAELRLDPNIKLNAYYSLPIEVWLEDQLFIEQIDAYLREFPMPHEPVPAPERSFELVGDEKWITEGGGEELLNRIRLWEQMKVLSVADPLMFAINPRGVHANSHVHHHLIVENKTTFQALLQELPVVPFTSLIYGSGKKVIRSIELLSYQLPLNPNNHRFHYFGDIDHEGINIWYALDRKVNGLYGEPVRLAIPFYEACVQKPYAQGKETQRKDEKAMEAFLSHFDALIQLTIQTTLSNGGYYPQEIIKSTELRQIWRSAVWTD</sequence>
<organism evidence="2 3">
    <name type="scientific">Paenibacillus tianjinensis</name>
    <dbReference type="NCBI Taxonomy" id="2810347"/>
    <lineage>
        <taxon>Bacteria</taxon>
        <taxon>Bacillati</taxon>
        <taxon>Bacillota</taxon>
        <taxon>Bacilli</taxon>
        <taxon>Bacillales</taxon>
        <taxon>Paenibacillaceae</taxon>
        <taxon>Paenibacillus</taxon>
    </lineage>
</organism>
<feature type="domain" description="Wadjet protein JetD C-terminal" evidence="1">
    <location>
        <begin position="188"/>
        <end position="268"/>
    </location>
</feature>
<protein>
    <submittedName>
        <fullName evidence="2">DUF2399 domain-containing protein</fullName>
    </submittedName>
</protein>